<keyword evidence="1" id="KW-1133">Transmembrane helix</keyword>
<sequence length="1561" mass="166549">MQAAIRQLVGRIAEGASTGLVVWAGRPTCPACECSPVLKCPPLTCTTGDVAHISPVTPLTVAVICACIALLAFFAGRLTRLGAKTVRYADDLDATARVGDFCVVRYNVPGGALYHERLVHYLPLGAGLTVSITTPDGDEYEEVWGLPDIIEWEPLPNRQPGGVLMGRPGARYYRFRAGAMPTAASLTASAAAAAGRLGQPAPGGPLVPALGGRLVGPPAGGAAPGALEAGGAAAPLGGAPGAPAAAAAAAPGGVAPAAGLGGLVAALGGPAAGAPAGAAGAGGHVQDARVLPVVCDAMGNRRREFREAVLACREDQWAGWPVRGPRTALWVLRYIIEHGGTPTGMHSRWRSEARLQEHEPGVQEHERSCQALEELICYDQCNGANLAAVELLVRNIQVQQGRYRDRSAGGSGGGGPDSVDTHLCMGSELRRGKAAKHILDWGDDCIDALNDLYGHQDRPAAPANAGQRHAVEHVESRVRALGKPPPEAGFREGALRELLAGTGIYQTGDLSSRRPYVKESISWPSPDVQPAPLCACLGEAESEWLGRWQSTLFRPDQPTSAERAEFCPRGPFFDPSLFSKPLLCADFVAKLLARGMVELRGDCDAATVGCFFVAKKNNKLRVIFDTRYANLFFGRPARTALPTATALAAFENPGHDTYLASGDIDNAFYRLRLPDGLSSYFRLPALDASLLGITRLGGARLARGARVQPCVCVLPMGWSHALALCQGVLRRALDSAGFTEGQCIEDGKAGVVVDEEGALAVAGYVDNYAALGRSPAIVDRAALAVTRVLADKGLLTHDEEPAARDATFVGLELKRGPTVEISAARALASSLYLTVAPVDSINDPDKALENLLVDNPVVFDEAAVERARNAQQVAASTVQTFGLSVLESAAIRPNTQRQCQDRLATLVLFCRTCHLDWDSWETLDNAVTALLNHQFLDGKCSDLGTQLIAALARVYPRHLVAPVSAAGASYASWGLLLRDFELGQPSKTGTSDDAVLVDQAARLLRELQEVHSDIFGFGNFVMTHFTGLVEHGLTGPLFDQVPASVSVTHLVHGGDVGAHLGKRFAASLGRAVRLRSLLFLELFGGCGRVAASAQAMGYAALSLDINGSPLENHLTPTFLNRILGWIASGAIAGIWLSAPCSAWHLQQDSPAPPRAQWAGARPRSHRVLRGHLGAELHGPRAWRREQAERARGPLRHRLALLLEHAAELAAATVEAEGQLRALLTGGEELSQGSVREASARLPETSSLRVLADAVCEAMDARAVVAASAEEAAAGAEGAGDPRLQEAQTSATSPSLNQLIEEYKQNNGILDYEVVHDGVHVFHAEWDAEGVYFYQAFSDEIADYALQHQRFGGPMFNPTRMTWIKPSFAWVLYRSGYGWKDKKQSRVLKTKLSHSAVAKLLTWCQCKHAGGGSKGRVQWDPERDLFSGNGAHGRHEPRKMLRLRSIQIGLSRDLSQFYVDSTISIQDVTELANRVGEAHATKVHKTTSSLELMEALLPSLPVERPYLPRCLDKTLVRLMMAWPDDPEEKAALIHAPSAGSLARACGARGAALSTRGERIRRL</sequence>
<organism evidence="2 3">
    <name type="scientific">Prorocentrum cordatum</name>
    <dbReference type="NCBI Taxonomy" id="2364126"/>
    <lineage>
        <taxon>Eukaryota</taxon>
        <taxon>Sar</taxon>
        <taxon>Alveolata</taxon>
        <taxon>Dinophyceae</taxon>
        <taxon>Prorocentrales</taxon>
        <taxon>Prorocentraceae</taxon>
        <taxon>Prorocentrum</taxon>
    </lineage>
</organism>
<evidence type="ECO:0008006" key="4">
    <source>
        <dbReference type="Google" id="ProtNLM"/>
    </source>
</evidence>
<feature type="transmembrane region" description="Helical" evidence="1">
    <location>
        <begin position="59"/>
        <end position="78"/>
    </location>
</feature>
<dbReference type="PANTHER" id="PTHR38567:SF1">
    <property type="entry name" value="DUF4291 DOMAIN-CONTAINING PROTEIN"/>
    <property type="match status" value="1"/>
</dbReference>
<keyword evidence="3" id="KW-1185">Reference proteome</keyword>
<dbReference type="Proteomes" id="UP001189429">
    <property type="component" value="Unassembled WGS sequence"/>
</dbReference>
<proteinExistence type="predicted"/>
<dbReference type="InterPro" id="IPR043502">
    <property type="entry name" value="DNA/RNA_pol_sf"/>
</dbReference>
<reference evidence="2" key="1">
    <citation type="submission" date="2023-10" db="EMBL/GenBank/DDBJ databases">
        <authorList>
            <person name="Chen Y."/>
            <person name="Shah S."/>
            <person name="Dougan E. K."/>
            <person name="Thang M."/>
            <person name="Chan C."/>
        </authorList>
    </citation>
    <scope>NUCLEOTIDE SEQUENCE [LARGE SCALE GENOMIC DNA]</scope>
</reference>
<protein>
    <recommendedName>
        <fullName evidence="4">RNA-directed RNA polymerase</fullName>
    </recommendedName>
</protein>
<keyword evidence="1" id="KW-0812">Transmembrane</keyword>
<dbReference type="PANTHER" id="PTHR38567">
    <property type="entry name" value="DUF4291 DOMAIN-CONTAINING PROTEIN"/>
    <property type="match status" value="1"/>
</dbReference>
<comment type="caution">
    <text evidence="2">The sequence shown here is derived from an EMBL/GenBank/DDBJ whole genome shotgun (WGS) entry which is preliminary data.</text>
</comment>
<dbReference type="SUPFAM" id="SSF56672">
    <property type="entry name" value="DNA/RNA polymerases"/>
    <property type="match status" value="1"/>
</dbReference>
<keyword evidence="1" id="KW-0472">Membrane</keyword>
<evidence type="ECO:0000313" key="2">
    <source>
        <dbReference type="EMBL" id="CAK0841610.1"/>
    </source>
</evidence>
<dbReference type="Pfam" id="PF14124">
    <property type="entry name" value="DUF4291"/>
    <property type="match status" value="1"/>
</dbReference>
<gene>
    <name evidence="2" type="ORF">PCOR1329_LOCUS36773</name>
</gene>
<name>A0ABN9T954_9DINO</name>
<accession>A0ABN9T954</accession>
<evidence type="ECO:0000256" key="1">
    <source>
        <dbReference type="SAM" id="Phobius"/>
    </source>
</evidence>
<dbReference type="EMBL" id="CAUYUJ010014470">
    <property type="protein sequence ID" value="CAK0841610.1"/>
    <property type="molecule type" value="Genomic_DNA"/>
</dbReference>
<dbReference type="InterPro" id="IPR025633">
    <property type="entry name" value="DUF4291"/>
</dbReference>
<evidence type="ECO:0000313" key="3">
    <source>
        <dbReference type="Proteomes" id="UP001189429"/>
    </source>
</evidence>